<keyword evidence="3" id="KW-1185">Reference proteome</keyword>
<comment type="caution">
    <text evidence="2">The sequence shown here is derived from an EMBL/GenBank/DDBJ whole genome shotgun (WGS) entry which is preliminary data.</text>
</comment>
<name>A0AA36HVD1_9DINO</name>
<dbReference type="EMBL" id="CAUJNA010000358">
    <property type="protein sequence ID" value="CAJ1376040.1"/>
    <property type="molecule type" value="Genomic_DNA"/>
</dbReference>
<proteinExistence type="predicted"/>
<sequence>MPSPTGNDMTSAIVSRASVQAWTPGSRGKMSFGNALRHTALARSAYLDGQDLGHNKRDVPSKPAARDGDERAALAAARRNLQQPQRLQTAFQGAFGAVSGTVGLSSQVAGMPERRLLRSPRALDDAAAGRCRPSTAPLPGGLVMDIDGSGHKRAVARPKGEESKLLKRHDRGNNVKTERSHSEGDYQGRAFFDQIVLAERYADLIGRSDKLLDNEPLMPVPEGAYPGQIPTSRVPEEEDLPTLLGSARRAPEMREKDRLSKTSPRTSPRDVRSKLSPRTSPRDREFKASVDKVAQDSMSFGRLLREAQATIQAGHGSRTRLLHEQLDLLEEKTRQLSSAADDASFVSGEPSHNEVHKVQRRQAFDLIKRGSGWRTHPNFSQV</sequence>
<evidence type="ECO:0000313" key="2">
    <source>
        <dbReference type="EMBL" id="CAJ1376040.1"/>
    </source>
</evidence>
<protein>
    <submittedName>
        <fullName evidence="2">Uncharacterized protein</fullName>
    </submittedName>
</protein>
<feature type="compositionally biased region" description="Basic and acidic residues" evidence="1">
    <location>
        <begin position="51"/>
        <end position="71"/>
    </location>
</feature>
<dbReference type="Proteomes" id="UP001178507">
    <property type="component" value="Unassembled WGS sequence"/>
</dbReference>
<feature type="region of interest" description="Disordered" evidence="1">
    <location>
        <begin position="158"/>
        <end position="183"/>
    </location>
</feature>
<accession>A0AA36HVD1</accession>
<feature type="region of interest" description="Disordered" evidence="1">
    <location>
        <begin position="50"/>
        <end position="71"/>
    </location>
</feature>
<organism evidence="2 3">
    <name type="scientific">Effrenium voratum</name>
    <dbReference type="NCBI Taxonomy" id="2562239"/>
    <lineage>
        <taxon>Eukaryota</taxon>
        <taxon>Sar</taxon>
        <taxon>Alveolata</taxon>
        <taxon>Dinophyceae</taxon>
        <taxon>Suessiales</taxon>
        <taxon>Symbiodiniaceae</taxon>
        <taxon>Effrenium</taxon>
    </lineage>
</organism>
<reference evidence="2" key="1">
    <citation type="submission" date="2023-08" db="EMBL/GenBank/DDBJ databases">
        <authorList>
            <person name="Chen Y."/>
            <person name="Shah S."/>
            <person name="Dougan E. K."/>
            <person name="Thang M."/>
            <person name="Chan C."/>
        </authorList>
    </citation>
    <scope>NUCLEOTIDE SEQUENCE</scope>
</reference>
<feature type="region of interest" description="Disordered" evidence="1">
    <location>
        <begin position="212"/>
        <end position="288"/>
    </location>
</feature>
<evidence type="ECO:0000256" key="1">
    <source>
        <dbReference type="SAM" id="MobiDB-lite"/>
    </source>
</evidence>
<gene>
    <name evidence="2" type="ORF">EVOR1521_LOCUS5195</name>
</gene>
<feature type="compositionally biased region" description="Basic and acidic residues" evidence="1">
    <location>
        <begin position="249"/>
        <end position="260"/>
    </location>
</feature>
<dbReference type="AlphaFoldDB" id="A0AA36HVD1"/>
<evidence type="ECO:0000313" key="3">
    <source>
        <dbReference type="Proteomes" id="UP001178507"/>
    </source>
</evidence>